<protein>
    <recommendedName>
        <fullName evidence="5">RING-type domain-containing protein</fullName>
    </recommendedName>
</protein>
<evidence type="ECO:0000313" key="7">
    <source>
        <dbReference type="Proteomes" id="UP001222325"/>
    </source>
</evidence>
<proteinExistence type="predicted"/>
<name>A0AAD6UHL5_9AGAR</name>
<dbReference type="AlphaFoldDB" id="A0AAD6UHL5"/>
<dbReference type="Gene3D" id="3.30.40.10">
    <property type="entry name" value="Zinc/RING finger domain, C3HC4 (zinc finger)"/>
    <property type="match status" value="1"/>
</dbReference>
<gene>
    <name evidence="6" type="ORF">B0H15DRAFT_945325</name>
</gene>
<evidence type="ECO:0000256" key="1">
    <source>
        <dbReference type="ARBA" id="ARBA00022723"/>
    </source>
</evidence>
<sequence>MAFPRAALYQTNITEFFRKRPPEAAVADVSTDEVPRVRTLPPHAGTQNAPIDVDLFNESLLIVVRDSDDENVEGAEVAAGMSSRTGQIGLDTVLFGCCICHDTFVNPVVTLCMHLYCDKCIHRNLRESFACPYCRNLITAPPLRDRLFEAELALAIETASLDLDLMSSAHIDYMDAQYPAFYDRIAPHLEPVQHYMQARSSGSRVEAMTWSAVGFTRSLVLFAEPRRIRVPVKHGVTRPLSVDDMQVDAWLECGRGSGEASIDLTENSRHVLNFPLDSGATAQNTYTVVVTSQRTSGGLVHPVNPLVTELLPVDSQAWRGNVLVFEHSVDVGRPIIGVTESSKALVVSIVSYLLSKGLVGLEDLGGQAPPSTGH</sequence>
<dbReference type="Proteomes" id="UP001222325">
    <property type="component" value="Unassembled WGS sequence"/>
</dbReference>
<comment type="caution">
    <text evidence="6">The sequence shown here is derived from an EMBL/GenBank/DDBJ whole genome shotgun (WGS) entry which is preliminary data.</text>
</comment>
<keyword evidence="1" id="KW-0479">Metal-binding</keyword>
<dbReference type="PROSITE" id="PS00518">
    <property type="entry name" value="ZF_RING_1"/>
    <property type="match status" value="1"/>
</dbReference>
<dbReference type="SMART" id="SM00184">
    <property type="entry name" value="RING"/>
    <property type="match status" value="1"/>
</dbReference>
<evidence type="ECO:0000256" key="4">
    <source>
        <dbReference type="PROSITE-ProRule" id="PRU00175"/>
    </source>
</evidence>
<keyword evidence="3" id="KW-0862">Zinc</keyword>
<dbReference type="SUPFAM" id="SSF57850">
    <property type="entry name" value="RING/U-box"/>
    <property type="match status" value="1"/>
</dbReference>
<feature type="domain" description="RING-type" evidence="5">
    <location>
        <begin position="97"/>
        <end position="135"/>
    </location>
</feature>
<dbReference type="InterPro" id="IPR001841">
    <property type="entry name" value="Znf_RING"/>
</dbReference>
<accession>A0AAD6UHL5</accession>
<organism evidence="6 7">
    <name type="scientific">Mycena belliarum</name>
    <dbReference type="NCBI Taxonomy" id="1033014"/>
    <lineage>
        <taxon>Eukaryota</taxon>
        <taxon>Fungi</taxon>
        <taxon>Dikarya</taxon>
        <taxon>Basidiomycota</taxon>
        <taxon>Agaricomycotina</taxon>
        <taxon>Agaricomycetes</taxon>
        <taxon>Agaricomycetidae</taxon>
        <taxon>Agaricales</taxon>
        <taxon>Marasmiineae</taxon>
        <taxon>Mycenaceae</taxon>
        <taxon>Mycena</taxon>
    </lineage>
</organism>
<evidence type="ECO:0000256" key="3">
    <source>
        <dbReference type="ARBA" id="ARBA00022833"/>
    </source>
</evidence>
<reference evidence="6" key="1">
    <citation type="submission" date="2023-03" db="EMBL/GenBank/DDBJ databases">
        <title>Massive genome expansion in bonnet fungi (Mycena s.s.) driven by repeated elements and novel gene families across ecological guilds.</title>
        <authorList>
            <consortium name="Lawrence Berkeley National Laboratory"/>
            <person name="Harder C.B."/>
            <person name="Miyauchi S."/>
            <person name="Viragh M."/>
            <person name="Kuo A."/>
            <person name="Thoen E."/>
            <person name="Andreopoulos B."/>
            <person name="Lu D."/>
            <person name="Skrede I."/>
            <person name="Drula E."/>
            <person name="Henrissat B."/>
            <person name="Morin E."/>
            <person name="Kohler A."/>
            <person name="Barry K."/>
            <person name="LaButti K."/>
            <person name="Morin E."/>
            <person name="Salamov A."/>
            <person name="Lipzen A."/>
            <person name="Mereny Z."/>
            <person name="Hegedus B."/>
            <person name="Baldrian P."/>
            <person name="Stursova M."/>
            <person name="Weitz H."/>
            <person name="Taylor A."/>
            <person name="Grigoriev I.V."/>
            <person name="Nagy L.G."/>
            <person name="Martin F."/>
            <person name="Kauserud H."/>
        </authorList>
    </citation>
    <scope>NUCLEOTIDE SEQUENCE</scope>
    <source>
        <strain evidence="6">CBHHK173m</strain>
    </source>
</reference>
<dbReference type="Pfam" id="PF13923">
    <property type="entry name" value="zf-C3HC4_2"/>
    <property type="match status" value="1"/>
</dbReference>
<evidence type="ECO:0000313" key="6">
    <source>
        <dbReference type="EMBL" id="KAJ7098816.1"/>
    </source>
</evidence>
<dbReference type="GO" id="GO:0008270">
    <property type="term" value="F:zinc ion binding"/>
    <property type="evidence" value="ECO:0007669"/>
    <property type="project" value="UniProtKB-KW"/>
</dbReference>
<keyword evidence="2 4" id="KW-0863">Zinc-finger</keyword>
<evidence type="ECO:0000256" key="2">
    <source>
        <dbReference type="ARBA" id="ARBA00022771"/>
    </source>
</evidence>
<dbReference type="EMBL" id="JARJCN010000008">
    <property type="protein sequence ID" value="KAJ7098816.1"/>
    <property type="molecule type" value="Genomic_DNA"/>
</dbReference>
<keyword evidence="7" id="KW-1185">Reference proteome</keyword>
<dbReference type="PROSITE" id="PS50089">
    <property type="entry name" value="ZF_RING_2"/>
    <property type="match status" value="1"/>
</dbReference>
<dbReference type="InterPro" id="IPR017907">
    <property type="entry name" value="Znf_RING_CS"/>
</dbReference>
<dbReference type="InterPro" id="IPR013083">
    <property type="entry name" value="Znf_RING/FYVE/PHD"/>
</dbReference>
<evidence type="ECO:0000259" key="5">
    <source>
        <dbReference type="PROSITE" id="PS50089"/>
    </source>
</evidence>
<dbReference type="PANTHER" id="PTHR23327">
    <property type="entry name" value="RING FINGER PROTEIN 127"/>
    <property type="match status" value="1"/>
</dbReference>